<proteinExistence type="predicted"/>
<dbReference type="AlphaFoldDB" id="A0A7G9SN34"/>
<dbReference type="RefSeq" id="WP_187551782.1">
    <property type="nucleotide sequence ID" value="NZ_BMZL01000002.1"/>
</dbReference>
<evidence type="ECO:0000313" key="1">
    <source>
        <dbReference type="EMBL" id="QNN69259.1"/>
    </source>
</evidence>
<dbReference type="Proteomes" id="UP000515804">
    <property type="component" value="Chromosome"/>
</dbReference>
<evidence type="ECO:0008006" key="3">
    <source>
        <dbReference type="Google" id="ProtNLM"/>
    </source>
</evidence>
<gene>
    <name evidence="1" type="ORF">H9L16_11310</name>
</gene>
<dbReference type="KEGG" id="tcn:H9L16_11310"/>
<name>A0A7G9SN34_9GAMM</name>
<dbReference type="EMBL" id="CP060719">
    <property type="protein sequence ID" value="QNN69259.1"/>
    <property type="molecule type" value="Genomic_DNA"/>
</dbReference>
<organism evidence="1 2">
    <name type="scientific">Thermomonas carbonis</name>
    <dbReference type="NCBI Taxonomy" id="1463158"/>
    <lineage>
        <taxon>Bacteria</taxon>
        <taxon>Pseudomonadati</taxon>
        <taxon>Pseudomonadota</taxon>
        <taxon>Gammaproteobacteria</taxon>
        <taxon>Lysobacterales</taxon>
        <taxon>Lysobacteraceae</taxon>
        <taxon>Thermomonas</taxon>
    </lineage>
</organism>
<dbReference type="Gene3D" id="3.40.50.2000">
    <property type="entry name" value="Glycogen Phosphorylase B"/>
    <property type="match status" value="1"/>
</dbReference>
<dbReference type="SUPFAM" id="SSF53756">
    <property type="entry name" value="UDP-Glycosyltransferase/glycogen phosphorylase"/>
    <property type="match status" value="1"/>
</dbReference>
<sequence>MSAVQTEVVNVAEGLGGKTLLLVGSVPGQRNVGQILLREMLDCLGPSQFVVAGLLSAGEVGDTPQSDGVRIFRRPHEHSSRAFPGRLGGMVAAINRLRDYEPVVATLADEVHAYAQDNGVNRVWAILNMPSVIDVCTRLMTRLDVPLLAHVWDDVNHLSRQQGLDAMTRWRTERRFGSLLARAERTAVIGETMSAHYSACYGARCQIVRHGVADGIVARDRPTGSDEFVIGFSGGMYCPSAWNAFQAALDRLGWQTAGKRIRLVVMSGQVTFKTSSPARVDYLGWRSDAEVHERLATCDLLYLPQPFEASQRELAELSFPTKLSAYVSTGRPVLVHAPQHASLPVFARAYPLGQVCTSLDPAVIAAVIQQLATEPGLYAESARASTAIANSVLSKTNFSAQVRAFVDGGAA</sequence>
<reference evidence="1 2" key="1">
    <citation type="submission" date="2020-08" db="EMBL/GenBank/DDBJ databases">
        <title>Genome sequence of Thermomonas carbonis KCTC 42013T.</title>
        <authorList>
            <person name="Hyun D.-W."/>
            <person name="Bae J.-W."/>
        </authorList>
    </citation>
    <scope>NUCLEOTIDE SEQUENCE [LARGE SCALE GENOMIC DNA]</scope>
    <source>
        <strain evidence="1 2">KCTC 42013</strain>
    </source>
</reference>
<protein>
    <recommendedName>
        <fullName evidence="3">Glycosyltransferase</fullName>
    </recommendedName>
</protein>
<keyword evidence="2" id="KW-1185">Reference proteome</keyword>
<evidence type="ECO:0000313" key="2">
    <source>
        <dbReference type="Proteomes" id="UP000515804"/>
    </source>
</evidence>
<accession>A0A7G9SN34</accession>